<dbReference type="AlphaFoldDB" id="A0A5C5R541"/>
<comment type="cofactor">
    <cofactor evidence="7">
        <name>[4Fe-4S] cluster</name>
        <dbReference type="ChEBI" id="CHEBI:49883"/>
    </cofactor>
    <text evidence="7">Binds 1 [4Fe-4S] cluster.</text>
</comment>
<keyword evidence="11" id="KW-1185">Reference proteome</keyword>
<dbReference type="OrthoDB" id="9803214at2"/>
<evidence type="ECO:0000313" key="10">
    <source>
        <dbReference type="EMBL" id="TWS17852.1"/>
    </source>
</evidence>
<evidence type="ECO:0000259" key="8">
    <source>
        <dbReference type="Pfam" id="PF04551"/>
    </source>
</evidence>
<dbReference type="GO" id="GO:0016114">
    <property type="term" value="P:terpenoid biosynthetic process"/>
    <property type="evidence" value="ECO:0007669"/>
    <property type="project" value="InterPro"/>
</dbReference>
<dbReference type="RefSeq" id="WP_146563974.1">
    <property type="nucleotide sequence ID" value="NZ_VIGW01000017.1"/>
</dbReference>
<dbReference type="UniPathway" id="UPA00056">
    <property type="reaction ID" value="UER00096"/>
</dbReference>
<comment type="catalytic activity">
    <reaction evidence="7">
        <text>(2E)-4-hydroxy-3-methylbut-2-enyl diphosphate + oxidized [flavodoxin] + H2O + 2 H(+) = 2-C-methyl-D-erythritol 2,4-cyclic diphosphate + reduced [flavodoxin]</text>
        <dbReference type="Rhea" id="RHEA:43604"/>
        <dbReference type="Rhea" id="RHEA-COMP:10622"/>
        <dbReference type="Rhea" id="RHEA-COMP:10623"/>
        <dbReference type="ChEBI" id="CHEBI:15377"/>
        <dbReference type="ChEBI" id="CHEBI:15378"/>
        <dbReference type="ChEBI" id="CHEBI:57618"/>
        <dbReference type="ChEBI" id="CHEBI:58210"/>
        <dbReference type="ChEBI" id="CHEBI:58483"/>
        <dbReference type="ChEBI" id="CHEBI:128753"/>
        <dbReference type="EC" id="1.17.7.3"/>
    </reaction>
</comment>
<feature type="binding site" evidence="7">
    <location>
        <position position="283"/>
    </location>
    <ligand>
        <name>[4Fe-4S] cluster</name>
        <dbReference type="ChEBI" id="CHEBI:49883"/>
    </ligand>
</feature>
<evidence type="ECO:0000256" key="5">
    <source>
        <dbReference type="ARBA" id="ARBA00023014"/>
    </source>
</evidence>
<feature type="binding site" evidence="7">
    <location>
        <position position="322"/>
    </location>
    <ligand>
        <name>[4Fe-4S] cluster</name>
        <dbReference type="ChEBI" id="CHEBI:49883"/>
    </ligand>
</feature>
<dbReference type="GO" id="GO:0005506">
    <property type="term" value="F:iron ion binding"/>
    <property type="evidence" value="ECO:0007669"/>
    <property type="project" value="InterPro"/>
</dbReference>
<keyword evidence="5 7" id="KW-0411">Iron-sulfur</keyword>
<dbReference type="InterPro" id="IPR058578">
    <property type="entry name" value="IspG_TIM"/>
</dbReference>
<keyword evidence="4 7" id="KW-0408">Iron</keyword>
<dbReference type="HAMAP" id="MF_00159">
    <property type="entry name" value="IspG"/>
    <property type="match status" value="1"/>
</dbReference>
<dbReference type="InterPro" id="IPR058579">
    <property type="entry name" value="IspG_C"/>
</dbReference>
<dbReference type="InterPro" id="IPR004588">
    <property type="entry name" value="IspG_bac-typ"/>
</dbReference>
<dbReference type="Pfam" id="PF04551">
    <property type="entry name" value="GcpE"/>
    <property type="match status" value="1"/>
</dbReference>
<evidence type="ECO:0000313" key="11">
    <source>
        <dbReference type="Proteomes" id="UP000317291"/>
    </source>
</evidence>
<keyword evidence="1 7" id="KW-0004">4Fe-4S</keyword>
<dbReference type="InterPro" id="IPR045854">
    <property type="entry name" value="NO2/SO3_Rdtase_4Fe4S_sf"/>
</dbReference>
<dbReference type="InterPro" id="IPR016425">
    <property type="entry name" value="IspG_bac"/>
</dbReference>
<dbReference type="SUPFAM" id="SSF51717">
    <property type="entry name" value="Dihydropteroate synthetase-like"/>
    <property type="match status" value="1"/>
</dbReference>
<protein>
    <recommendedName>
        <fullName evidence="7">4-hydroxy-3-methylbut-2-en-1-yl diphosphate synthase (flavodoxin)</fullName>
        <ecNumber evidence="7">1.17.7.3</ecNumber>
    </recommendedName>
    <alternativeName>
        <fullName evidence="7">1-hydroxy-2-methyl-2-(E)-butenyl 4-diphosphate synthase</fullName>
    </alternativeName>
</protein>
<comment type="caution">
    <text evidence="10">The sequence shown here is derived from an EMBL/GenBank/DDBJ whole genome shotgun (WGS) entry which is preliminary data.</text>
</comment>
<dbReference type="GO" id="GO:0019288">
    <property type="term" value="P:isopentenyl diphosphate biosynthetic process, methylerythritol 4-phosphate pathway"/>
    <property type="evidence" value="ECO:0007669"/>
    <property type="project" value="UniProtKB-UniRule"/>
</dbReference>
<comment type="function">
    <text evidence="7">Converts 2C-methyl-D-erythritol 2,4-cyclodiphosphate (ME-2,4cPP) into 1-hydroxy-2-methyl-2-(E)-butenyl 4-diphosphate.</text>
</comment>
<reference evidence="10 11" key="1">
    <citation type="submission" date="2019-06" db="EMBL/GenBank/DDBJ databases">
        <title>Tsukamurella conjunctivitidis sp. nov., Tsukamurella assacharolytica sp. nov. and Tsukamurella sputae sp. nov. isolated from patients with conjunctivitis, bacteraemia (lymphoma) and respiratory infection (sputum) in Hong Kong.</title>
        <authorList>
            <person name="Teng J.L.L."/>
            <person name="Lee H.H."/>
            <person name="Fong J.Y.H."/>
            <person name="Fok K.M.N."/>
            <person name="Lau S.K.P."/>
            <person name="Woo P.C.Y."/>
        </authorList>
    </citation>
    <scope>NUCLEOTIDE SEQUENCE [LARGE SCALE GENOMIC DNA]</scope>
    <source>
        <strain evidence="10 11">HKU71</strain>
    </source>
</reference>
<dbReference type="SUPFAM" id="SSF56014">
    <property type="entry name" value="Nitrite and sulphite reductase 4Fe-4S domain-like"/>
    <property type="match status" value="1"/>
</dbReference>
<feature type="domain" description="IspG C-terminal" evidence="9">
    <location>
        <begin position="276"/>
        <end position="361"/>
    </location>
</feature>
<dbReference type="Gene3D" id="3.20.20.20">
    <property type="entry name" value="Dihydropteroate synthase-like"/>
    <property type="match status" value="1"/>
</dbReference>
<dbReference type="GO" id="GO:0051539">
    <property type="term" value="F:4 iron, 4 sulfur cluster binding"/>
    <property type="evidence" value="ECO:0007669"/>
    <property type="project" value="UniProtKB-UniRule"/>
</dbReference>
<dbReference type="GO" id="GO:0141197">
    <property type="term" value="F:4-hydroxy-3-methylbut-2-enyl-diphosphate synthase activity (flavodoxin)"/>
    <property type="evidence" value="ECO:0007669"/>
    <property type="project" value="UniProtKB-EC"/>
</dbReference>
<keyword evidence="3 7" id="KW-0560">Oxidoreductase</keyword>
<comment type="similarity">
    <text evidence="7">Belongs to the IspG family.</text>
</comment>
<evidence type="ECO:0000259" key="9">
    <source>
        <dbReference type="Pfam" id="PF26540"/>
    </source>
</evidence>
<dbReference type="Gene3D" id="3.30.413.10">
    <property type="entry name" value="Sulfite Reductase Hemoprotein, domain 1"/>
    <property type="match status" value="1"/>
</dbReference>
<dbReference type="InterPro" id="IPR011005">
    <property type="entry name" value="Dihydropteroate_synth-like_sf"/>
</dbReference>
<name>A0A5C5R541_9ACTN</name>
<keyword evidence="6 7" id="KW-0414">Isoprene biosynthesis</keyword>
<dbReference type="Proteomes" id="UP000317291">
    <property type="component" value="Unassembled WGS sequence"/>
</dbReference>
<feature type="domain" description="IspG TIM-barrel" evidence="8">
    <location>
        <begin position="21"/>
        <end position="261"/>
    </location>
</feature>
<dbReference type="FunFam" id="3.30.413.10:FF:000001">
    <property type="entry name" value="4-hydroxy-3-methylbut-2-en-1-yl diphosphate synthase (flavodoxin)"/>
    <property type="match status" value="1"/>
</dbReference>
<evidence type="ECO:0000256" key="2">
    <source>
        <dbReference type="ARBA" id="ARBA00022723"/>
    </source>
</evidence>
<dbReference type="NCBIfam" id="TIGR00612">
    <property type="entry name" value="ispG_gcpE"/>
    <property type="match status" value="1"/>
</dbReference>
<evidence type="ECO:0000256" key="4">
    <source>
        <dbReference type="ARBA" id="ARBA00023004"/>
    </source>
</evidence>
<evidence type="ECO:0000256" key="1">
    <source>
        <dbReference type="ARBA" id="ARBA00022485"/>
    </source>
</evidence>
<dbReference type="EC" id="1.17.7.3" evidence="7"/>
<dbReference type="PANTHER" id="PTHR30454:SF0">
    <property type="entry name" value="4-HYDROXY-3-METHYLBUT-2-EN-1-YL DIPHOSPHATE SYNTHASE (FERREDOXIN), CHLOROPLASTIC"/>
    <property type="match status" value="1"/>
</dbReference>
<dbReference type="NCBIfam" id="NF001540">
    <property type="entry name" value="PRK00366.1"/>
    <property type="match status" value="1"/>
</dbReference>
<proteinExistence type="inferred from homology"/>
<dbReference type="PIRSF" id="PIRSF004640">
    <property type="entry name" value="IspG"/>
    <property type="match status" value="1"/>
</dbReference>
<sequence length="382" mass="39848">MSVGLGMPAAPAPTLAPRRKTRQLTVGGVGVGSDSPISVQSMTTTKTHDVNATLQQIAELTASGCDIVRVACPRQEDADALPIIAKKANIPVIADIHFQPKYIFAAIDAGCAAVRVNPGNIKEFDGRVGEVAKAAGAAGIPIRIGVNAGSLDKRLMEKYGKATPEALVESALWEASLFEEHGFGDIKISVKHNDPVIMVEAYRQLAAQCDYPLHLGVTEAGPAFQGTIKSSVAFGALLAEGIGDTIRVSLSAPPAEEIKVGDAILQSLNLRPRKLEIVSCPSCGRAQVDVYKLANEVTAGLEGMEVPLRVAVMGCVVNGPGEAREADLGVASGNGKGQIFVKGEVIKTVPESKIVETLIEEALRIAEESGDSESGTPVVTVS</sequence>
<comment type="pathway">
    <text evidence="7">Isoprenoid biosynthesis; isopentenyl diphosphate biosynthesis via DXP pathway; isopentenyl diphosphate from 1-deoxy-D-xylulose 5-phosphate: step 5/6.</text>
</comment>
<evidence type="ECO:0000256" key="7">
    <source>
        <dbReference type="HAMAP-Rule" id="MF_00159"/>
    </source>
</evidence>
<accession>A0A5C5R541</accession>
<organism evidence="10 11">
    <name type="scientific">Tsukamurella asaccharolytica</name>
    <dbReference type="NCBI Taxonomy" id="2592067"/>
    <lineage>
        <taxon>Bacteria</taxon>
        <taxon>Bacillati</taxon>
        <taxon>Actinomycetota</taxon>
        <taxon>Actinomycetes</taxon>
        <taxon>Mycobacteriales</taxon>
        <taxon>Tsukamurellaceae</taxon>
        <taxon>Tsukamurella</taxon>
    </lineage>
</organism>
<dbReference type="EMBL" id="VIGW01000017">
    <property type="protein sequence ID" value="TWS17852.1"/>
    <property type="molecule type" value="Genomic_DNA"/>
</dbReference>
<dbReference type="GO" id="GO:0046429">
    <property type="term" value="F:4-hydroxy-3-methylbut-2-en-1-yl diphosphate synthase activity (ferredoxin)"/>
    <property type="evidence" value="ECO:0007669"/>
    <property type="project" value="UniProtKB-UniRule"/>
</dbReference>
<feature type="binding site" evidence="7">
    <location>
        <position position="315"/>
    </location>
    <ligand>
        <name>[4Fe-4S] cluster</name>
        <dbReference type="ChEBI" id="CHEBI:49883"/>
    </ligand>
</feature>
<dbReference type="PANTHER" id="PTHR30454">
    <property type="entry name" value="4-HYDROXY-3-METHYLBUT-2-EN-1-YL DIPHOSPHATE SYNTHASE"/>
    <property type="match status" value="1"/>
</dbReference>
<gene>
    <name evidence="7 10" type="primary">ispG</name>
    <name evidence="10" type="synonym">gcpE</name>
    <name evidence="10" type="ORF">FK529_18445</name>
</gene>
<dbReference type="FunFam" id="3.20.20.20:FF:000003">
    <property type="entry name" value="4-hydroxy-3-methylbut-2-en-1-yl diphosphate synthase (flavodoxin)"/>
    <property type="match status" value="1"/>
</dbReference>
<evidence type="ECO:0000256" key="6">
    <source>
        <dbReference type="ARBA" id="ARBA00023229"/>
    </source>
</evidence>
<keyword evidence="2 7" id="KW-0479">Metal-binding</keyword>
<feature type="binding site" evidence="7">
    <location>
        <position position="280"/>
    </location>
    <ligand>
        <name>[4Fe-4S] cluster</name>
        <dbReference type="ChEBI" id="CHEBI:49883"/>
    </ligand>
</feature>
<dbReference type="Pfam" id="PF26540">
    <property type="entry name" value="GcpE_C"/>
    <property type="match status" value="1"/>
</dbReference>
<evidence type="ECO:0000256" key="3">
    <source>
        <dbReference type="ARBA" id="ARBA00023002"/>
    </source>
</evidence>